<dbReference type="Gene3D" id="1.10.10.1270">
    <property type="entry name" value="Sbi, C3 binding domain IV"/>
    <property type="match status" value="3"/>
</dbReference>
<feature type="coiled-coil region" evidence="4">
    <location>
        <begin position="623"/>
        <end position="650"/>
    </location>
</feature>
<dbReference type="EMBL" id="CP044455">
    <property type="protein sequence ID" value="QIC70944.1"/>
    <property type="molecule type" value="Genomic_DNA"/>
</dbReference>
<feature type="domain" description="EF-hand" evidence="5">
    <location>
        <begin position="41"/>
        <end position="69"/>
    </location>
</feature>
<dbReference type="InterPro" id="IPR044016">
    <property type="entry name" value="Big_13"/>
</dbReference>
<dbReference type="Pfam" id="PF17963">
    <property type="entry name" value="Big_9"/>
    <property type="match status" value="1"/>
</dbReference>
<keyword evidence="4" id="KW-0175">Coiled coil</keyword>
<comment type="subcellular location">
    <subcellularLocation>
        <location evidence="1">Secreted</location>
    </subcellularLocation>
</comment>
<feature type="domain" description="EF-hand" evidence="5">
    <location>
        <begin position="540"/>
        <end position="568"/>
    </location>
</feature>
<dbReference type="GO" id="GO:0005509">
    <property type="term" value="F:calcium ion binding"/>
    <property type="evidence" value="ECO:0007669"/>
    <property type="project" value="InterPro"/>
</dbReference>
<evidence type="ECO:0000259" key="5">
    <source>
        <dbReference type="SMART" id="SM00054"/>
    </source>
</evidence>
<dbReference type="InterPro" id="IPR019960">
    <property type="entry name" value="T1SS_VCA0849"/>
</dbReference>
<name>A0A6C0Y426_9GAMM</name>
<evidence type="ECO:0000256" key="1">
    <source>
        <dbReference type="ARBA" id="ARBA00004613"/>
    </source>
</evidence>
<evidence type="ECO:0000256" key="3">
    <source>
        <dbReference type="ARBA" id="ARBA00022729"/>
    </source>
</evidence>
<reference evidence="6 7" key="1">
    <citation type="submission" date="2019-09" db="EMBL/GenBank/DDBJ databases">
        <title>Non-baumannii Acinetobacter spp. carrying blaNDM-1 isolated in China.</title>
        <authorList>
            <person name="Cui C."/>
            <person name="Chen C."/>
            <person name="Sun J."/>
            <person name="Liu Y."/>
        </authorList>
    </citation>
    <scope>NUCLEOTIDE SEQUENCE [LARGE SCALE GENOMIC DNA]</scope>
    <source>
        <strain evidence="6 7">B18</strain>
    </source>
</reference>
<evidence type="ECO:0000313" key="7">
    <source>
        <dbReference type="Proteomes" id="UP000503440"/>
    </source>
</evidence>
<dbReference type="InterPro" id="IPR054725">
    <property type="entry name" value="Epr_GA-like"/>
</dbReference>
<dbReference type="InterPro" id="IPR041909">
    <property type="entry name" value="Sbi_C3_db_domIV"/>
</dbReference>
<dbReference type="InterPro" id="IPR013783">
    <property type="entry name" value="Ig-like_fold"/>
</dbReference>
<evidence type="ECO:0000313" key="6">
    <source>
        <dbReference type="EMBL" id="QIC70944.1"/>
    </source>
</evidence>
<evidence type="ECO:0000256" key="4">
    <source>
        <dbReference type="SAM" id="Coils"/>
    </source>
</evidence>
<keyword evidence="2" id="KW-0964">Secreted</keyword>
<feature type="coiled-coil region" evidence="4">
    <location>
        <begin position="524"/>
        <end position="551"/>
    </location>
</feature>
<accession>A0A6C0Y426</accession>
<dbReference type="Pfam" id="PF19077">
    <property type="entry name" value="Big_13"/>
    <property type="match status" value="1"/>
</dbReference>
<keyword evidence="3" id="KW-0732">Signal</keyword>
<dbReference type="Gene3D" id="2.60.40.10">
    <property type="entry name" value="Immunoglobulins"/>
    <property type="match status" value="2"/>
</dbReference>
<dbReference type="Pfam" id="PF22775">
    <property type="entry name" value="GA_3"/>
    <property type="match status" value="8"/>
</dbReference>
<feature type="domain" description="EF-hand" evidence="5">
    <location>
        <begin position="342"/>
        <end position="370"/>
    </location>
</feature>
<evidence type="ECO:0000256" key="2">
    <source>
        <dbReference type="ARBA" id="ARBA00022525"/>
    </source>
</evidence>
<feature type="coiled-coil region" evidence="4">
    <location>
        <begin position="722"/>
        <end position="749"/>
    </location>
</feature>
<sequence>MIPLTVPAVTDADGNGIDDVVDQAVADAEAAVAAAEAAYATAQQAIADADTDGNGLITPAEQAAAQAAIDEAAELKAIAQNAVTALPAEVQVEKDGLQERVDALTELLAPVVTDADGDGVIDDLNGLIASAEAAVAAAETAYAEAEQAIADADTDGNGLITPAEQAVAQAAIDEAAELKAIAQNAVNALPAEVQAEKDGLQGRLDDLIPLTAPAVTDADGNGIDDAVEAADVLVTDAENAHQAAEDVIAGAQEDGLISPAEQQAIQDAVDAATEAEQTAQDAVTALPESTDKDGLQDRLDALTDLEVPAVNDQDGNGIDDATDSLIADAEAAVAAAEAAYAEAEQAIADADTDGNGLITPAEQAVAQAAIDEAAELKAIAQNAVNALPAEVQAEKDGLQGRLDDLIPLTAPAVTDADGNGIDDAVEAADVLVTDAENAHQAAEDVIAGAQEDGLITPAEQQAIQDAVDAATEAEQTAQDAVTALPESTDKAGLQDRLDALTDLEVPAVNDQDGNGIDDATDSLIADAEAAVAAAEAAYAEAEQAIADADTDGNGLITPAEQAVAQAAIDEAAELKAIAQNAVNALPTEVQVEKDGLQGRLDDLIPLTAPAVTDADGNGIDDAFEAAEALVTDAENAHQAAEDVIAGAQEDGLISPAEQQAIQDAVDAATEAEQTAQDAVTALPESTDKDGLQDRLDALTDLEVPAVNDQDGNGIDDATDSLIADAEAAVAAAEAAYAEAEQAIADADTDGNGLITPAEQAVAQAAIDEAAELKAIAQNAVNALPTEVQVEKDGLQDRLDDLIPLTAPVVQIALDDNVNLDMGNEITTTEPAVVDENVQVINLLESTGGADAGTEVVLSGSINSLAISISQTSLLAVADAYRVDVLDENGNIVYSAVTQDSELVGDVAGLGILGITGDNTLTATVSDLPAGTYRVVVSNDAGALTNLLDTDGGGISLQELGDAGVLLGADNQQVVLDAVNNALGGGAIAALVTEVILPPVLTLVNGLPVDELVGALNDSLLSNADAISLLGFSVTGLLDTIVDAAATALLSNTLTLLQETSITTQVTSTIFENYSVDNNVLTNDENPELATVTHIQFGDGAAQEVTTGGVSINGEYGVLTIFADGSYEYIGNGDFESIGKSEVFTYTILGADGVTTDSATLTINILDDYAPDVPVINPVSATGDITGTAEAGSTVVVTDDNNNEIGRTVVRADGLWSITNPGLTDGAVLNVIAIDAAGNPSQAASTSVDAQAPITTLVTNTTGDSTPTLQGTIDDPTATVVVTVDSINYTAVNNGDGTWTLADGQLPELADGSYNVTVQAIDAAGNESTITDSLVVEAVLFANDDLNNVNVLDTVIENNLTDSGFIFGLASANVLSELAEIDLSAGGFNFTVAPDTTQDVLIDVNGTTGIDLSALVNSIGALLGQTLSADLMLVNLDTGEIVTTVENALQLTPALLTTVMTAENIEFTDIPEGNYTIAFSSPSGDGALSQLLRAIADVGLLSGVNISIETSTQYSTADATGNILGNGVDTDVADIGEGLTVTQVISAETTHAVNTPIATDNTETAISGNYGILYMQADGSYRYVSNGNINDVGKVDTFTYTVADAAGNTSQAYLNIRTDAEGSTIDWDENDLQADGVITVDAVDDDATVKIAQTNSVSELLPKVQVVDAQATGTNGPITGSVVTNTTWTNTYTLSESFNITENTVANGTLTITAELLGTALNTSVTEDWGEVTATYTIIGQSGEVTTGILTLTDSTQVVDGYYTVSIPLNDLIAGEYILNVNVENITTNTGAFGATPANNGEFTVDTTLSVIETSLNDFTTIEGIYSEEGNLLEEDIVSNVATFTIQQGAETYRFENGHIYQNDVLLQNQDSVNITGTYGILNVDASGKYTYTTQDGNSIGQTESFTYTVNDVGGLSDTANLNIGIGASITGSRYDDSYSSYGGVADTVIYNVLEGAETDATGGNGTDTWTDFNATEGDSIDISALLGEQSVTSETLGNFVTLEQRGEHTVVTIDRDGSATDTTYAKTDLIILENTTASNLVLDDLIKYNQI</sequence>
<organism evidence="6 7">
    <name type="scientific">Acinetobacter indicus</name>
    <dbReference type="NCBI Taxonomy" id="756892"/>
    <lineage>
        <taxon>Bacteria</taxon>
        <taxon>Pseudomonadati</taxon>
        <taxon>Pseudomonadota</taxon>
        <taxon>Gammaproteobacteria</taxon>
        <taxon>Moraxellales</taxon>
        <taxon>Moraxellaceae</taxon>
        <taxon>Acinetobacter</taxon>
    </lineage>
</organism>
<dbReference type="GO" id="GO:0005576">
    <property type="term" value="C:extracellular region"/>
    <property type="evidence" value="ECO:0007669"/>
    <property type="project" value="UniProtKB-SubCell"/>
</dbReference>
<dbReference type="NCBIfam" id="NF033510">
    <property type="entry name" value="Ca_tandemer"/>
    <property type="match status" value="2"/>
</dbReference>
<feature type="coiled-coil region" evidence="4">
    <location>
        <begin position="326"/>
        <end position="353"/>
    </location>
</feature>
<feature type="coiled-coil region" evidence="4">
    <location>
        <begin position="121"/>
        <end position="155"/>
    </location>
</feature>
<dbReference type="Pfam" id="PF17936">
    <property type="entry name" value="Big_6"/>
    <property type="match status" value="1"/>
</dbReference>
<dbReference type="NCBIfam" id="TIGR03661">
    <property type="entry name" value="T1SS_VCA0849"/>
    <property type="match status" value="1"/>
</dbReference>
<proteinExistence type="predicted"/>
<dbReference type="SMART" id="SM00054">
    <property type="entry name" value="EFh"/>
    <property type="match status" value="5"/>
</dbReference>
<dbReference type="InterPro" id="IPR002048">
    <property type="entry name" value="EF_hand_dom"/>
</dbReference>
<dbReference type="Proteomes" id="UP000503440">
    <property type="component" value="Chromosome"/>
</dbReference>
<dbReference type="Gene3D" id="1.10.238.10">
    <property type="entry name" value="EF-hand"/>
    <property type="match status" value="1"/>
</dbReference>
<protein>
    <submittedName>
        <fullName evidence="6">Type I secretion C-terminal target domain-containing protein</fullName>
    </submittedName>
</protein>
<feature type="domain" description="EF-hand" evidence="5">
    <location>
        <begin position="144"/>
        <end position="172"/>
    </location>
</feature>
<feature type="domain" description="EF-hand" evidence="5">
    <location>
        <begin position="738"/>
        <end position="766"/>
    </location>
</feature>
<gene>
    <name evidence="6" type="ORF">FSC09_11240</name>
</gene>
<dbReference type="InterPro" id="IPR041498">
    <property type="entry name" value="Big_6"/>
</dbReference>